<dbReference type="InterPro" id="IPR009061">
    <property type="entry name" value="DNA-bd_dom_put_sf"/>
</dbReference>
<dbReference type="GO" id="GO:0031419">
    <property type="term" value="F:cobalamin binding"/>
    <property type="evidence" value="ECO:0007669"/>
    <property type="project" value="InterPro"/>
</dbReference>
<dbReference type="Pfam" id="PF13411">
    <property type="entry name" value="MerR_1"/>
    <property type="match status" value="1"/>
</dbReference>
<dbReference type="CDD" id="cd02065">
    <property type="entry name" value="B12-binding_like"/>
    <property type="match status" value="1"/>
</dbReference>
<dbReference type="SUPFAM" id="SSF46955">
    <property type="entry name" value="Putative DNA-binding domain"/>
    <property type="match status" value="1"/>
</dbReference>
<dbReference type="InterPro" id="IPR006158">
    <property type="entry name" value="Cobalamin-bd"/>
</dbReference>
<name>A0A1H1XMA8_9ACTN</name>
<dbReference type="Gene3D" id="1.10.1660.10">
    <property type="match status" value="1"/>
</dbReference>
<evidence type="ECO:0000313" key="5">
    <source>
        <dbReference type="Proteomes" id="UP000199092"/>
    </source>
</evidence>
<feature type="domain" description="HTH merR-type" evidence="2">
    <location>
        <begin position="17"/>
        <end position="84"/>
    </location>
</feature>
<evidence type="ECO:0000256" key="1">
    <source>
        <dbReference type="SAM" id="MobiDB-lite"/>
    </source>
</evidence>
<dbReference type="SUPFAM" id="SSF52242">
    <property type="entry name" value="Cobalamin (vitamin B12)-binding domain"/>
    <property type="match status" value="1"/>
</dbReference>
<dbReference type="InterPro" id="IPR000551">
    <property type="entry name" value="MerR-type_HTH_dom"/>
</dbReference>
<feature type="domain" description="B12-binding" evidence="3">
    <location>
        <begin position="175"/>
        <end position="303"/>
    </location>
</feature>
<dbReference type="Pfam" id="PF02607">
    <property type="entry name" value="B12-binding_2"/>
    <property type="match status" value="1"/>
</dbReference>
<protein>
    <submittedName>
        <fullName evidence="4">B12 binding domain-containing protein</fullName>
    </submittedName>
</protein>
<organism evidence="4 5">
    <name type="scientific">Friedmanniella luteola</name>
    <dbReference type="NCBI Taxonomy" id="546871"/>
    <lineage>
        <taxon>Bacteria</taxon>
        <taxon>Bacillati</taxon>
        <taxon>Actinomycetota</taxon>
        <taxon>Actinomycetes</taxon>
        <taxon>Propionibacteriales</taxon>
        <taxon>Nocardioidaceae</taxon>
        <taxon>Friedmanniella</taxon>
    </lineage>
</organism>
<dbReference type="PROSITE" id="PS50937">
    <property type="entry name" value="HTH_MERR_2"/>
    <property type="match status" value="1"/>
</dbReference>
<dbReference type="GO" id="GO:0003677">
    <property type="term" value="F:DNA binding"/>
    <property type="evidence" value="ECO:0007669"/>
    <property type="project" value="InterPro"/>
</dbReference>
<accession>A0A1H1XMA8</accession>
<dbReference type="InterPro" id="IPR036724">
    <property type="entry name" value="Cobalamin-bd_sf"/>
</dbReference>
<dbReference type="InterPro" id="IPR036594">
    <property type="entry name" value="Meth_synthase_dom"/>
</dbReference>
<dbReference type="Gene3D" id="3.40.50.280">
    <property type="entry name" value="Cobalamin-binding domain"/>
    <property type="match status" value="1"/>
</dbReference>
<dbReference type="Gene3D" id="1.10.1240.10">
    <property type="entry name" value="Methionine synthase domain"/>
    <property type="match status" value="1"/>
</dbReference>
<dbReference type="STRING" id="546871.SAMN04488543_3042"/>
<reference evidence="4 5" key="1">
    <citation type="submission" date="2016-10" db="EMBL/GenBank/DDBJ databases">
        <authorList>
            <person name="de Groot N.N."/>
        </authorList>
    </citation>
    <scope>NUCLEOTIDE SEQUENCE [LARGE SCALE GENOMIC DNA]</scope>
    <source>
        <strain evidence="4 5">DSM 21741</strain>
    </source>
</reference>
<feature type="region of interest" description="Disordered" evidence="1">
    <location>
        <begin position="1"/>
        <end position="23"/>
    </location>
</feature>
<dbReference type="Proteomes" id="UP000199092">
    <property type="component" value="Chromosome I"/>
</dbReference>
<gene>
    <name evidence="4" type="ORF">SAMN04488543_3042</name>
</gene>
<keyword evidence="5" id="KW-1185">Reference proteome</keyword>
<evidence type="ECO:0000259" key="2">
    <source>
        <dbReference type="PROSITE" id="PS50937"/>
    </source>
</evidence>
<proteinExistence type="predicted"/>
<dbReference type="AlphaFoldDB" id="A0A1H1XMA8"/>
<evidence type="ECO:0000313" key="4">
    <source>
        <dbReference type="EMBL" id="SDT10397.1"/>
    </source>
</evidence>
<sequence>MHKSDDEQGGAGQDNPTIGAVSRALGVPAPTIRAWEWRYQLPTGRHRPGGQRRYSAVDVAALTRMRDEIAAGRGAAEAAALVTAALAAPPATVVDRLVAATHRLHTQGVVDALEESCHHHGLPVTLEQVVLPALQEIGRRWADGRSDVAHEHLLAGALQGWLAAQQLKAGPPRRASTVVLACGPDDQHTLALEAFAVLLTDQGFDCRYLGAQTPISSLVLAARQPPAHVVVVASHLPRYRTPAVRALQAVAALPVAVFYAGAAFDDPGARRDVPGTYLDGTLSAATRAVAQAAHTIATTQVPVEQGPGD</sequence>
<dbReference type="GO" id="GO:0046872">
    <property type="term" value="F:metal ion binding"/>
    <property type="evidence" value="ECO:0007669"/>
    <property type="project" value="InterPro"/>
</dbReference>
<evidence type="ECO:0000259" key="3">
    <source>
        <dbReference type="PROSITE" id="PS51332"/>
    </source>
</evidence>
<dbReference type="InterPro" id="IPR003759">
    <property type="entry name" value="Cbl-bd_cap"/>
</dbReference>
<dbReference type="EMBL" id="LT629749">
    <property type="protein sequence ID" value="SDT10397.1"/>
    <property type="molecule type" value="Genomic_DNA"/>
</dbReference>
<dbReference type="GO" id="GO:0006355">
    <property type="term" value="P:regulation of DNA-templated transcription"/>
    <property type="evidence" value="ECO:0007669"/>
    <property type="project" value="InterPro"/>
</dbReference>
<dbReference type="PROSITE" id="PS51332">
    <property type="entry name" value="B12_BINDING"/>
    <property type="match status" value="1"/>
</dbReference>